<comment type="caution">
    <text evidence="1">The sequence shown here is derived from an EMBL/GenBank/DDBJ whole genome shotgun (WGS) entry which is preliminary data.</text>
</comment>
<protein>
    <submittedName>
        <fullName evidence="1">Uncharacterized protein</fullName>
    </submittedName>
</protein>
<proteinExistence type="predicted"/>
<keyword evidence="2" id="KW-1185">Reference proteome</keyword>
<reference evidence="1 2" key="1">
    <citation type="submission" date="2020-03" db="EMBL/GenBank/DDBJ databases">
        <title>Genomic Encyclopedia of Type Strains, Phase IV (KMG-IV): sequencing the most valuable type-strain genomes for metagenomic binning, comparative biology and taxonomic classification.</title>
        <authorList>
            <person name="Goeker M."/>
        </authorList>
    </citation>
    <scope>NUCLEOTIDE SEQUENCE [LARGE SCALE GENOMIC DNA]</scope>
    <source>
        <strain evidence="1 2">DSM 27651</strain>
    </source>
</reference>
<sequence>MVNRSLQRGSGAGGASTAFMMERCLFMAAEQKGVQACA</sequence>
<evidence type="ECO:0000313" key="1">
    <source>
        <dbReference type="EMBL" id="NJC33277.1"/>
    </source>
</evidence>
<gene>
    <name evidence="1" type="ORF">GGR88_000751</name>
</gene>
<accession>A0ABX0XK95</accession>
<name>A0ABX0XK95_9SPHN</name>
<organism evidence="1 2">
    <name type="scientific">Sphingomonas jejuensis</name>
    <dbReference type="NCBI Taxonomy" id="904715"/>
    <lineage>
        <taxon>Bacteria</taxon>
        <taxon>Pseudomonadati</taxon>
        <taxon>Pseudomonadota</taxon>
        <taxon>Alphaproteobacteria</taxon>
        <taxon>Sphingomonadales</taxon>
        <taxon>Sphingomonadaceae</taxon>
        <taxon>Sphingomonas</taxon>
    </lineage>
</organism>
<dbReference type="EMBL" id="JAATJE010000001">
    <property type="protein sequence ID" value="NJC33277.1"/>
    <property type="molecule type" value="Genomic_DNA"/>
</dbReference>
<evidence type="ECO:0000313" key="2">
    <source>
        <dbReference type="Proteomes" id="UP000734218"/>
    </source>
</evidence>
<dbReference type="Proteomes" id="UP000734218">
    <property type="component" value="Unassembled WGS sequence"/>
</dbReference>